<dbReference type="Proteomes" id="UP000603545">
    <property type="component" value="Unassembled WGS sequence"/>
</dbReference>
<evidence type="ECO:0000313" key="2">
    <source>
        <dbReference type="Proteomes" id="UP000603545"/>
    </source>
</evidence>
<name>A0A8J6TAD7_9BACT</name>
<proteinExistence type="predicted"/>
<protein>
    <submittedName>
        <fullName evidence="1">Uncharacterized protein</fullName>
    </submittedName>
</protein>
<reference evidence="1 2" key="1">
    <citation type="submission" date="2020-08" db="EMBL/GenBank/DDBJ databases">
        <title>Bridging the membrane lipid divide: bacteria of the FCB group superphylum have the potential to synthesize archaeal ether lipids.</title>
        <authorList>
            <person name="Villanueva L."/>
            <person name="Von Meijenfeldt F.A.B."/>
            <person name="Westbye A.B."/>
            <person name="Yadav S."/>
            <person name="Hopmans E.C."/>
            <person name="Dutilh B.E."/>
            <person name="Sinninghe Damste J.S."/>
        </authorList>
    </citation>
    <scope>NUCLEOTIDE SEQUENCE [LARGE SCALE GENOMIC DNA]</scope>
    <source>
        <strain evidence="1">NIOZ-UU82</strain>
    </source>
</reference>
<evidence type="ECO:0000313" key="1">
    <source>
        <dbReference type="EMBL" id="MBC8199531.1"/>
    </source>
</evidence>
<organism evidence="1 2">
    <name type="scientific">Candidatus Desulfaltia bathyphila</name>
    <dbReference type="NCBI Taxonomy" id="2841697"/>
    <lineage>
        <taxon>Bacteria</taxon>
        <taxon>Pseudomonadati</taxon>
        <taxon>Thermodesulfobacteriota</taxon>
        <taxon>Desulfobacteria</taxon>
        <taxon>Desulfobacterales</taxon>
        <taxon>Desulfobacterales incertae sedis</taxon>
        <taxon>Candidatus Desulfaltia</taxon>
    </lineage>
</organism>
<dbReference type="EMBL" id="JACNLL010000055">
    <property type="protein sequence ID" value="MBC8199531.1"/>
    <property type="molecule type" value="Genomic_DNA"/>
</dbReference>
<gene>
    <name evidence="1" type="ORF">H8E80_05730</name>
</gene>
<comment type="caution">
    <text evidence="1">The sequence shown here is derived from an EMBL/GenBank/DDBJ whole genome shotgun (WGS) entry which is preliminary data.</text>
</comment>
<sequence>MGFIRRQEESLATRYLLWQYQKKQIPIPPYEDLEKQAAQIVDDAHRIARERGSNLISIIKELVKDIKKR</sequence>
<dbReference type="AlphaFoldDB" id="A0A8J6TAD7"/>
<accession>A0A8J6TAD7</accession>